<keyword evidence="9" id="KW-1185">Reference proteome</keyword>
<name>A0A9P4IZU4_9PEZI</name>
<dbReference type="InterPro" id="IPR011707">
    <property type="entry name" value="Cu-oxidase-like_N"/>
</dbReference>
<dbReference type="PANTHER" id="PTHR11709">
    <property type="entry name" value="MULTI-COPPER OXIDASE"/>
    <property type="match status" value="1"/>
</dbReference>
<evidence type="ECO:0000259" key="6">
    <source>
        <dbReference type="Pfam" id="PF07731"/>
    </source>
</evidence>
<evidence type="ECO:0000259" key="7">
    <source>
        <dbReference type="Pfam" id="PF07732"/>
    </source>
</evidence>
<dbReference type="CDD" id="cd13901">
    <property type="entry name" value="CuRO_3_MaLCC_like"/>
    <property type="match status" value="1"/>
</dbReference>
<reference evidence="8" key="1">
    <citation type="journal article" date="2020" name="Stud. Mycol.">
        <title>101 Dothideomycetes genomes: a test case for predicting lifestyles and emergence of pathogens.</title>
        <authorList>
            <person name="Haridas S."/>
            <person name="Albert R."/>
            <person name="Binder M."/>
            <person name="Bloem J."/>
            <person name="Labutti K."/>
            <person name="Salamov A."/>
            <person name="Andreopoulos B."/>
            <person name="Baker S."/>
            <person name="Barry K."/>
            <person name="Bills G."/>
            <person name="Bluhm B."/>
            <person name="Cannon C."/>
            <person name="Castanera R."/>
            <person name="Culley D."/>
            <person name="Daum C."/>
            <person name="Ezra D."/>
            <person name="Gonzalez J."/>
            <person name="Henrissat B."/>
            <person name="Kuo A."/>
            <person name="Liang C."/>
            <person name="Lipzen A."/>
            <person name="Lutzoni F."/>
            <person name="Magnuson J."/>
            <person name="Mondo S."/>
            <person name="Nolan M."/>
            <person name="Ohm R."/>
            <person name="Pangilinan J."/>
            <person name="Park H.-J."/>
            <person name="Ramirez L."/>
            <person name="Alfaro M."/>
            <person name="Sun H."/>
            <person name="Tritt A."/>
            <person name="Yoshinaga Y."/>
            <person name="Zwiers L.-H."/>
            <person name="Turgeon B."/>
            <person name="Goodwin S."/>
            <person name="Spatafora J."/>
            <person name="Crous P."/>
            <person name="Grigoriev I."/>
        </authorList>
    </citation>
    <scope>NUCLEOTIDE SEQUENCE</scope>
    <source>
        <strain evidence="8">CBS 260.36</strain>
    </source>
</reference>
<dbReference type="Pfam" id="PF07732">
    <property type="entry name" value="Cu-oxidase_3"/>
    <property type="match status" value="1"/>
</dbReference>
<evidence type="ECO:0000256" key="1">
    <source>
        <dbReference type="ARBA" id="ARBA00010609"/>
    </source>
</evidence>
<dbReference type="Gene3D" id="2.60.40.420">
    <property type="entry name" value="Cupredoxins - blue copper proteins"/>
    <property type="match status" value="3"/>
</dbReference>
<keyword evidence="2" id="KW-0479">Metal-binding</keyword>
<proteinExistence type="inferred from homology"/>
<gene>
    <name evidence="8" type="ORF">K461DRAFT_322754</name>
</gene>
<comment type="caution">
    <text evidence="8">The sequence shown here is derived from an EMBL/GenBank/DDBJ whole genome shotgun (WGS) entry which is preliminary data.</text>
</comment>
<accession>A0A9P4IZU4</accession>
<dbReference type="AlphaFoldDB" id="A0A9P4IZU4"/>
<keyword evidence="4" id="KW-0186">Copper</keyword>
<dbReference type="PANTHER" id="PTHR11709:SF71">
    <property type="entry name" value="OXIDOREDUCTASE TPCJ"/>
    <property type="match status" value="1"/>
</dbReference>
<keyword evidence="3" id="KW-0560">Oxidoreductase</keyword>
<dbReference type="OrthoDB" id="2121828at2759"/>
<evidence type="ECO:0000313" key="8">
    <source>
        <dbReference type="EMBL" id="KAF2151520.1"/>
    </source>
</evidence>
<evidence type="ECO:0000313" key="9">
    <source>
        <dbReference type="Proteomes" id="UP000799439"/>
    </source>
</evidence>
<dbReference type="InterPro" id="IPR002355">
    <property type="entry name" value="Cu_oxidase_Cu_BS"/>
</dbReference>
<sequence length="685" mass="76683">MLFFNRLVTTVTYVVDFFSFSAFPEFRAKDQSPLLNKLDHVSRPHDSVYTTAGAIFVPDTGDIACDYTAMGSAWTSCNTPENRTCWLKNSVTGEVFDINTDYEDKKPIGIDRFYTLNLTDGVIDADGIPFTEGKFFLNASLSEPEDPDNRYPGPWVQACWGDTVHVTVNNNLKFNGTTIHWHGIRQNHTNHMDGVPGITQSPIAPADSFTYNWTATQYGSSWYHSHYSLQYADGALGPLTIHGPTSDHWDEPRYPVMMTDWGHNGAFQAIWGPPGLGIQSTLLNGKGNVTRYNNAVANTTEIPQPFNITVSSANSTTGKANKYLLQLINTSFESNFVFTIDNHTFTVISSDFVPVEPYNTTNVTISIGQRYEIILIAEPEASSAKSFWMRAYRPPCFKANNDSPPSPGSHYEKAGLVFYDDETSWPDSSVAGHAVDQTLCADEPYDLLHPVLPWSVGEATNEEDNLSVIVDKDPEMFPLALFSIGGEDFNPLQIDYSNPTFLNLGYDGAWPPRWVVYPENYTDESWVYLLLKGSSNAGSHPIHLHGHDFAILQQTYNETYNNSTQLNLKLDNPPRRDVVLLPQGGFVVIAFKTDNPGTWLMHCHIAQHASFGLALQILERQTDAFDFYTLPDQYGSTPIKEAQRVTNNWNRWWGNCQNWWYNPQGGHPGEFCDAGNQGFSPDSGI</sequence>
<evidence type="ECO:0000256" key="3">
    <source>
        <dbReference type="ARBA" id="ARBA00023002"/>
    </source>
</evidence>
<evidence type="ECO:0000256" key="4">
    <source>
        <dbReference type="ARBA" id="ARBA00023008"/>
    </source>
</evidence>
<feature type="domain" description="Plastocyanin-like" evidence="6">
    <location>
        <begin position="520"/>
        <end position="621"/>
    </location>
</feature>
<dbReference type="GO" id="GO:0016491">
    <property type="term" value="F:oxidoreductase activity"/>
    <property type="evidence" value="ECO:0007669"/>
    <property type="project" value="UniProtKB-KW"/>
</dbReference>
<dbReference type="InterPro" id="IPR011706">
    <property type="entry name" value="Cu-oxidase_C"/>
</dbReference>
<dbReference type="PROSITE" id="PS00080">
    <property type="entry name" value="MULTICOPPER_OXIDASE2"/>
    <property type="match status" value="1"/>
</dbReference>
<dbReference type="Proteomes" id="UP000799439">
    <property type="component" value="Unassembled WGS sequence"/>
</dbReference>
<dbReference type="GO" id="GO:0005507">
    <property type="term" value="F:copper ion binding"/>
    <property type="evidence" value="ECO:0007669"/>
    <property type="project" value="InterPro"/>
</dbReference>
<evidence type="ECO:0000256" key="2">
    <source>
        <dbReference type="ARBA" id="ARBA00022723"/>
    </source>
</evidence>
<dbReference type="InterPro" id="IPR001117">
    <property type="entry name" value="Cu-oxidase_2nd"/>
</dbReference>
<comment type="similarity">
    <text evidence="1">Belongs to the multicopper oxidase family.</text>
</comment>
<feature type="domain" description="Plastocyanin-like" evidence="7">
    <location>
        <begin position="149"/>
        <end position="244"/>
    </location>
</feature>
<protein>
    <submittedName>
        <fullName evidence="8">Multicopper oxidase</fullName>
    </submittedName>
</protein>
<dbReference type="InterPro" id="IPR045087">
    <property type="entry name" value="Cu-oxidase_fam"/>
</dbReference>
<dbReference type="Pfam" id="PF00394">
    <property type="entry name" value="Cu-oxidase"/>
    <property type="match status" value="1"/>
</dbReference>
<feature type="domain" description="Plastocyanin-like" evidence="5">
    <location>
        <begin position="254"/>
        <end position="396"/>
    </location>
</feature>
<evidence type="ECO:0000259" key="5">
    <source>
        <dbReference type="Pfam" id="PF00394"/>
    </source>
</evidence>
<dbReference type="SUPFAM" id="SSF49503">
    <property type="entry name" value="Cupredoxins"/>
    <property type="match status" value="3"/>
</dbReference>
<organism evidence="8 9">
    <name type="scientific">Myriangium duriaei CBS 260.36</name>
    <dbReference type="NCBI Taxonomy" id="1168546"/>
    <lineage>
        <taxon>Eukaryota</taxon>
        <taxon>Fungi</taxon>
        <taxon>Dikarya</taxon>
        <taxon>Ascomycota</taxon>
        <taxon>Pezizomycotina</taxon>
        <taxon>Dothideomycetes</taxon>
        <taxon>Dothideomycetidae</taxon>
        <taxon>Myriangiales</taxon>
        <taxon>Myriangiaceae</taxon>
        <taxon>Myriangium</taxon>
    </lineage>
</organism>
<dbReference type="InterPro" id="IPR008972">
    <property type="entry name" value="Cupredoxin"/>
</dbReference>
<dbReference type="EMBL" id="ML996088">
    <property type="protein sequence ID" value="KAF2151520.1"/>
    <property type="molecule type" value="Genomic_DNA"/>
</dbReference>
<dbReference type="Pfam" id="PF07731">
    <property type="entry name" value="Cu-oxidase_2"/>
    <property type="match status" value="1"/>
</dbReference>